<gene>
    <name evidence="6" type="ORF">PILCRDRAFT_820797</name>
</gene>
<sequence length="259" mass="27392">MWRHPGARMGSVITLVFFAWWAFNTMAYFATLYYQQVNLLGALETSLRFIPMAVAGFSVDVFAGYAMGRTPGQMLILLGLSGTVVAPLLFALVDVDSSYWAVMFLVMIFVVGADVIYPVGNLHIASTFDEDSQSLAGGVFNVATRLGTSIGLAVTSSIATAISEKYASAYPSLLPNSPEVLMVGFRAAGWTCFTAAMLAFLIGLVGLRGIGIVGQRKTVPILAEGTTDSSAIHLTAAETDVKSLTGRGPVEAKSQPTSA</sequence>
<evidence type="ECO:0000313" key="6">
    <source>
        <dbReference type="EMBL" id="KIM81925.1"/>
    </source>
</evidence>
<proteinExistence type="predicted"/>
<dbReference type="InParanoid" id="A0A0C3FB68"/>
<dbReference type="PANTHER" id="PTHR42718">
    <property type="entry name" value="MAJOR FACILITATOR SUPERFAMILY MULTIDRUG TRANSPORTER MFSC"/>
    <property type="match status" value="1"/>
</dbReference>
<dbReference type="Pfam" id="PF07690">
    <property type="entry name" value="MFS_1"/>
    <property type="match status" value="1"/>
</dbReference>
<feature type="transmembrane region" description="Helical" evidence="5">
    <location>
        <begin position="12"/>
        <end position="34"/>
    </location>
</feature>
<dbReference type="AlphaFoldDB" id="A0A0C3FB68"/>
<feature type="transmembrane region" description="Helical" evidence="5">
    <location>
        <begin position="138"/>
        <end position="163"/>
    </location>
</feature>
<protein>
    <recommendedName>
        <fullName evidence="8">Major facilitator superfamily (MFS) profile domain-containing protein</fullName>
    </recommendedName>
</protein>
<dbReference type="EMBL" id="KN832996">
    <property type="protein sequence ID" value="KIM81925.1"/>
    <property type="molecule type" value="Genomic_DNA"/>
</dbReference>
<organism evidence="6 7">
    <name type="scientific">Piloderma croceum (strain F 1598)</name>
    <dbReference type="NCBI Taxonomy" id="765440"/>
    <lineage>
        <taxon>Eukaryota</taxon>
        <taxon>Fungi</taxon>
        <taxon>Dikarya</taxon>
        <taxon>Basidiomycota</taxon>
        <taxon>Agaricomycotina</taxon>
        <taxon>Agaricomycetes</taxon>
        <taxon>Agaricomycetidae</taxon>
        <taxon>Atheliales</taxon>
        <taxon>Atheliaceae</taxon>
        <taxon>Piloderma</taxon>
    </lineage>
</organism>
<dbReference type="HOGENOM" id="CLU_093930_0_0_1"/>
<keyword evidence="4 5" id="KW-0472">Membrane</keyword>
<evidence type="ECO:0000256" key="1">
    <source>
        <dbReference type="ARBA" id="ARBA00004141"/>
    </source>
</evidence>
<dbReference type="InterPro" id="IPR011701">
    <property type="entry name" value="MFS"/>
</dbReference>
<keyword evidence="3 5" id="KW-1133">Transmembrane helix</keyword>
<evidence type="ECO:0000256" key="2">
    <source>
        <dbReference type="ARBA" id="ARBA00022692"/>
    </source>
</evidence>
<dbReference type="GO" id="GO:0016020">
    <property type="term" value="C:membrane"/>
    <property type="evidence" value="ECO:0007669"/>
    <property type="project" value="UniProtKB-SubCell"/>
</dbReference>
<comment type="subcellular location">
    <subcellularLocation>
        <location evidence="1">Membrane</location>
        <topology evidence="1">Multi-pass membrane protein</topology>
    </subcellularLocation>
</comment>
<feature type="transmembrane region" description="Helical" evidence="5">
    <location>
        <begin position="46"/>
        <end position="67"/>
    </location>
</feature>
<evidence type="ECO:0000313" key="7">
    <source>
        <dbReference type="Proteomes" id="UP000054166"/>
    </source>
</evidence>
<dbReference type="STRING" id="765440.A0A0C3FB68"/>
<reference evidence="7" key="2">
    <citation type="submission" date="2015-01" db="EMBL/GenBank/DDBJ databases">
        <title>Evolutionary Origins and Diversification of the Mycorrhizal Mutualists.</title>
        <authorList>
            <consortium name="DOE Joint Genome Institute"/>
            <consortium name="Mycorrhizal Genomics Consortium"/>
            <person name="Kohler A."/>
            <person name="Kuo A."/>
            <person name="Nagy L.G."/>
            <person name="Floudas D."/>
            <person name="Copeland A."/>
            <person name="Barry K.W."/>
            <person name="Cichocki N."/>
            <person name="Veneault-Fourrey C."/>
            <person name="LaButti K."/>
            <person name="Lindquist E.A."/>
            <person name="Lipzen A."/>
            <person name="Lundell T."/>
            <person name="Morin E."/>
            <person name="Murat C."/>
            <person name="Riley R."/>
            <person name="Ohm R."/>
            <person name="Sun H."/>
            <person name="Tunlid A."/>
            <person name="Henrissat B."/>
            <person name="Grigoriev I.V."/>
            <person name="Hibbett D.S."/>
            <person name="Martin F."/>
        </authorList>
    </citation>
    <scope>NUCLEOTIDE SEQUENCE [LARGE SCALE GENOMIC DNA]</scope>
    <source>
        <strain evidence="7">F 1598</strain>
    </source>
</reference>
<evidence type="ECO:0000256" key="4">
    <source>
        <dbReference type="ARBA" id="ARBA00023136"/>
    </source>
</evidence>
<dbReference type="Gene3D" id="1.20.1250.20">
    <property type="entry name" value="MFS general substrate transporter like domains"/>
    <property type="match status" value="1"/>
</dbReference>
<dbReference type="SUPFAM" id="SSF103473">
    <property type="entry name" value="MFS general substrate transporter"/>
    <property type="match status" value="1"/>
</dbReference>
<feature type="transmembrane region" description="Helical" evidence="5">
    <location>
        <begin position="74"/>
        <end position="93"/>
    </location>
</feature>
<evidence type="ECO:0000256" key="3">
    <source>
        <dbReference type="ARBA" id="ARBA00022989"/>
    </source>
</evidence>
<dbReference type="InterPro" id="IPR036259">
    <property type="entry name" value="MFS_trans_sf"/>
</dbReference>
<keyword evidence="2 5" id="KW-0812">Transmembrane</keyword>
<dbReference type="OrthoDB" id="440755at2759"/>
<evidence type="ECO:0008006" key="8">
    <source>
        <dbReference type="Google" id="ProtNLM"/>
    </source>
</evidence>
<evidence type="ECO:0000256" key="5">
    <source>
        <dbReference type="SAM" id="Phobius"/>
    </source>
</evidence>
<name>A0A0C3FB68_PILCF</name>
<dbReference type="GO" id="GO:0022857">
    <property type="term" value="F:transmembrane transporter activity"/>
    <property type="evidence" value="ECO:0007669"/>
    <property type="project" value="InterPro"/>
</dbReference>
<feature type="transmembrane region" description="Helical" evidence="5">
    <location>
        <begin position="99"/>
        <end position="117"/>
    </location>
</feature>
<dbReference type="Proteomes" id="UP000054166">
    <property type="component" value="Unassembled WGS sequence"/>
</dbReference>
<dbReference type="PANTHER" id="PTHR42718:SF10">
    <property type="entry name" value="TRANSPORTER, PUTATIVE (AFU_ORTHOLOGUE AFUA_8G06760)-RELATED"/>
    <property type="match status" value="1"/>
</dbReference>
<accession>A0A0C3FB68</accession>
<feature type="transmembrane region" description="Helical" evidence="5">
    <location>
        <begin position="183"/>
        <end position="207"/>
    </location>
</feature>
<reference evidence="6 7" key="1">
    <citation type="submission" date="2014-04" db="EMBL/GenBank/DDBJ databases">
        <authorList>
            <consortium name="DOE Joint Genome Institute"/>
            <person name="Kuo A."/>
            <person name="Tarkka M."/>
            <person name="Buscot F."/>
            <person name="Kohler A."/>
            <person name="Nagy L.G."/>
            <person name="Floudas D."/>
            <person name="Copeland A."/>
            <person name="Barry K.W."/>
            <person name="Cichocki N."/>
            <person name="Veneault-Fourrey C."/>
            <person name="LaButti K."/>
            <person name="Lindquist E.A."/>
            <person name="Lipzen A."/>
            <person name="Lundell T."/>
            <person name="Morin E."/>
            <person name="Murat C."/>
            <person name="Sun H."/>
            <person name="Tunlid A."/>
            <person name="Henrissat B."/>
            <person name="Grigoriev I.V."/>
            <person name="Hibbett D.S."/>
            <person name="Martin F."/>
            <person name="Nordberg H.P."/>
            <person name="Cantor M.N."/>
            <person name="Hua S.X."/>
        </authorList>
    </citation>
    <scope>NUCLEOTIDE SEQUENCE [LARGE SCALE GENOMIC DNA]</scope>
    <source>
        <strain evidence="6 7">F 1598</strain>
    </source>
</reference>
<keyword evidence="7" id="KW-1185">Reference proteome</keyword>